<evidence type="ECO:0000256" key="1">
    <source>
        <dbReference type="SAM" id="MobiDB-lite"/>
    </source>
</evidence>
<dbReference type="RefSeq" id="WP_209243545.1">
    <property type="nucleotide sequence ID" value="NZ_JADKMA010000289.1"/>
</dbReference>
<dbReference type="InterPro" id="IPR011024">
    <property type="entry name" value="G_crystallin-like"/>
</dbReference>
<dbReference type="Pfam" id="PF03995">
    <property type="entry name" value="Inhibitor_I36"/>
    <property type="match status" value="1"/>
</dbReference>
<sequence length="130" mass="14345">MHKRPAEDRRKGAHETYRRSGVSALSLAASGVLGFSTTAHAEACGIGDLCLYQHDNFKGVEYAKYDIDMCENIDSSFNNKASSMENRSGTRMRLYDKKNCSGSAGYSARPRSEDKTFRNNGFNDKASSAK</sequence>
<feature type="region of interest" description="Disordered" evidence="1">
    <location>
        <begin position="100"/>
        <end position="130"/>
    </location>
</feature>
<evidence type="ECO:0000313" key="3">
    <source>
        <dbReference type="Proteomes" id="UP001519064"/>
    </source>
</evidence>
<dbReference type="SUPFAM" id="SSF49695">
    <property type="entry name" value="gamma-Crystallin-like"/>
    <property type="match status" value="1"/>
</dbReference>
<reference evidence="2 3" key="1">
    <citation type="submission" date="2020-11" db="EMBL/GenBank/DDBJ databases">
        <title>Streptomyces spirodelae sp. nov., isolated from duckweed.</title>
        <authorList>
            <person name="Saimee Y."/>
            <person name="Duangmal K."/>
        </authorList>
    </citation>
    <scope>NUCLEOTIDE SEQUENCE [LARGE SCALE GENOMIC DNA]</scope>
    <source>
        <strain evidence="2 3">S16-07</strain>
    </source>
</reference>
<protein>
    <submittedName>
        <fullName evidence="2">Peptidase inhibitor family I36 protein</fullName>
    </submittedName>
</protein>
<dbReference type="Proteomes" id="UP001519064">
    <property type="component" value="Unassembled WGS sequence"/>
</dbReference>
<name>A0ABS3XM09_9ACTN</name>
<comment type="caution">
    <text evidence="2">The sequence shown here is derived from an EMBL/GenBank/DDBJ whole genome shotgun (WGS) entry which is preliminary data.</text>
</comment>
<keyword evidence="3" id="KW-1185">Reference proteome</keyword>
<accession>A0ABS3XM09</accession>
<proteinExistence type="predicted"/>
<gene>
    <name evidence="2" type="ORF">ITI46_32585</name>
</gene>
<dbReference type="EMBL" id="JADKMA010000289">
    <property type="protein sequence ID" value="MBO8196343.1"/>
    <property type="molecule type" value="Genomic_DNA"/>
</dbReference>
<organism evidence="2 3">
    <name type="scientific">Streptomyces oryzae</name>
    <dbReference type="NCBI Taxonomy" id="1434886"/>
    <lineage>
        <taxon>Bacteria</taxon>
        <taxon>Bacillati</taxon>
        <taxon>Actinomycetota</taxon>
        <taxon>Actinomycetes</taxon>
        <taxon>Kitasatosporales</taxon>
        <taxon>Streptomycetaceae</taxon>
        <taxon>Streptomyces</taxon>
    </lineage>
</organism>
<feature type="compositionally biased region" description="Polar residues" evidence="1">
    <location>
        <begin position="118"/>
        <end position="130"/>
    </location>
</feature>
<dbReference type="Gene3D" id="2.60.20.10">
    <property type="entry name" value="Crystallins"/>
    <property type="match status" value="1"/>
</dbReference>
<evidence type="ECO:0000313" key="2">
    <source>
        <dbReference type="EMBL" id="MBO8196343.1"/>
    </source>
</evidence>